<dbReference type="PANTHER" id="PTHR42708:SF1">
    <property type="entry name" value="GLIDING MOTILITY PROTEIN MGLA"/>
    <property type="match status" value="1"/>
</dbReference>
<evidence type="ECO:0000313" key="5">
    <source>
        <dbReference type="EMBL" id="KZM70112.1"/>
    </source>
</evidence>
<comment type="similarity">
    <text evidence="1">Belongs to the GPN-loop GTPase family.</text>
</comment>
<comment type="caution">
    <text evidence="5">The sequence shown here is derived from an EMBL/GenBank/DDBJ whole genome shotgun (WGS) entry which is preliminary data.</text>
</comment>
<keyword evidence="2" id="KW-0547">Nucleotide-binding</keyword>
<proteinExistence type="inferred from homology"/>
<dbReference type="GO" id="GO:0005524">
    <property type="term" value="F:ATP binding"/>
    <property type="evidence" value="ECO:0007669"/>
    <property type="project" value="UniProtKB-KW"/>
</dbReference>
<dbReference type="SUPFAM" id="SSF52540">
    <property type="entry name" value="P-loop containing nucleoside triphosphate hydrolases"/>
    <property type="match status" value="1"/>
</dbReference>
<dbReference type="InterPro" id="IPR052705">
    <property type="entry name" value="Gliding_Motility_GTPase"/>
</dbReference>
<evidence type="ECO:0000256" key="3">
    <source>
        <dbReference type="ARBA" id="ARBA00022801"/>
    </source>
</evidence>
<dbReference type="InterPro" id="IPR004130">
    <property type="entry name" value="Gpn"/>
</dbReference>
<protein>
    <submittedName>
        <fullName evidence="5">ATP-binding protein</fullName>
    </submittedName>
</protein>
<evidence type="ECO:0000256" key="4">
    <source>
        <dbReference type="ARBA" id="ARBA00023134"/>
    </source>
</evidence>
<evidence type="ECO:0000313" key="6">
    <source>
        <dbReference type="Proteomes" id="UP000076512"/>
    </source>
</evidence>
<dbReference type="EMBL" id="LWGR01000016">
    <property type="protein sequence ID" value="KZM70112.1"/>
    <property type="molecule type" value="Genomic_DNA"/>
</dbReference>
<dbReference type="RefSeq" id="WP_067578391.1">
    <property type="nucleotide sequence ID" value="NZ_JABMCZ010000003.1"/>
</dbReference>
<gene>
    <name evidence="5" type="ORF">AWN90_05960</name>
</gene>
<keyword evidence="6" id="KW-1185">Reference proteome</keyword>
<evidence type="ECO:0000256" key="1">
    <source>
        <dbReference type="ARBA" id="ARBA00005290"/>
    </source>
</evidence>
<dbReference type="InterPro" id="IPR027417">
    <property type="entry name" value="P-loop_NTPase"/>
</dbReference>
<dbReference type="CDD" id="cd00882">
    <property type="entry name" value="Ras_like_GTPase"/>
    <property type="match status" value="1"/>
</dbReference>
<dbReference type="GO" id="GO:0005525">
    <property type="term" value="F:GTP binding"/>
    <property type="evidence" value="ECO:0007669"/>
    <property type="project" value="UniProtKB-KW"/>
</dbReference>
<dbReference type="Pfam" id="PF03029">
    <property type="entry name" value="ATP_bind_1"/>
    <property type="match status" value="1"/>
</dbReference>
<name>A0A164J762_9NOCA</name>
<dbReference type="PANTHER" id="PTHR42708">
    <property type="entry name" value="ATP/GTP-BINDING PROTEIN-RELATED"/>
    <property type="match status" value="1"/>
</dbReference>
<dbReference type="AlphaFoldDB" id="A0A164J762"/>
<dbReference type="STRING" id="455432.AWN90_05960"/>
<dbReference type="OrthoDB" id="4319884at2"/>
<keyword evidence="4" id="KW-0342">GTP-binding</keyword>
<dbReference type="Proteomes" id="UP000076512">
    <property type="component" value="Unassembled WGS sequence"/>
</dbReference>
<sequence length="209" mass="22931">MGSALSPSERPTALPEQRTVDYVPDTVTRSVKLLVAGNFGVGKTTFVNSVSEIRPLRTEETITEASVGVDDMAGLPGKTTTTVAMDFGRITLNPQLALYLFGTPGQQRFVPLWEELARGALGALVLVDTRRIDRADEVLAVLEERGVPYAVAVNEFEGATRYPLEEIREALDLEPETPLGALDARRRSGCVHSLITLVEYLFLRSESRR</sequence>
<keyword evidence="3" id="KW-0378">Hydrolase</keyword>
<organism evidence="5 6">
    <name type="scientific">Nocardia terpenica</name>
    <dbReference type="NCBI Taxonomy" id="455432"/>
    <lineage>
        <taxon>Bacteria</taxon>
        <taxon>Bacillati</taxon>
        <taxon>Actinomycetota</taxon>
        <taxon>Actinomycetes</taxon>
        <taxon>Mycobacteriales</taxon>
        <taxon>Nocardiaceae</taxon>
        <taxon>Nocardia</taxon>
    </lineage>
</organism>
<keyword evidence="5" id="KW-0067">ATP-binding</keyword>
<reference evidence="5 6" key="1">
    <citation type="submission" date="2016-04" db="EMBL/GenBank/DDBJ databases">
        <authorList>
            <person name="Evans L.H."/>
            <person name="Alamgir A."/>
            <person name="Owens N."/>
            <person name="Weber N.D."/>
            <person name="Virtaneva K."/>
            <person name="Barbian K."/>
            <person name="Babar A."/>
            <person name="Rosenke K."/>
        </authorList>
    </citation>
    <scope>NUCLEOTIDE SEQUENCE [LARGE SCALE GENOMIC DNA]</scope>
    <source>
        <strain evidence="5 6">IFM 0406</strain>
    </source>
</reference>
<evidence type="ECO:0000256" key="2">
    <source>
        <dbReference type="ARBA" id="ARBA00022741"/>
    </source>
</evidence>
<dbReference type="Gene3D" id="3.40.50.300">
    <property type="entry name" value="P-loop containing nucleotide triphosphate hydrolases"/>
    <property type="match status" value="1"/>
</dbReference>
<accession>A0A164J762</accession>
<dbReference type="GO" id="GO:0016787">
    <property type="term" value="F:hydrolase activity"/>
    <property type="evidence" value="ECO:0007669"/>
    <property type="project" value="UniProtKB-KW"/>
</dbReference>